<evidence type="ECO:0000256" key="1">
    <source>
        <dbReference type="SAM" id="MobiDB-lite"/>
    </source>
</evidence>
<proteinExistence type="predicted"/>
<dbReference type="EMBL" id="VFOW01000001">
    <property type="protein sequence ID" value="TQL76195.1"/>
    <property type="molecule type" value="Genomic_DNA"/>
</dbReference>
<organism evidence="2 3">
    <name type="scientific">Stackebrandtia endophytica</name>
    <dbReference type="NCBI Taxonomy" id="1496996"/>
    <lineage>
        <taxon>Bacteria</taxon>
        <taxon>Bacillati</taxon>
        <taxon>Actinomycetota</taxon>
        <taxon>Actinomycetes</taxon>
        <taxon>Glycomycetales</taxon>
        <taxon>Glycomycetaceae</taxon>
        <taxon>Stackebrandtia</taxon>
    </lineage>
</organism>
<dbReference type="Proteomes" id="UP000317043">
    <property type="component" value="Unassembled WGS sequence"/>
</dbReference>
<gene>
    <name evidence="2" type="ORF">FB566_1717</name>
</gene>
<reference evidence="2 3" key="1">
    <citation type="submission" date="2019-06" db="EMBL/GenBank/DDBJ databases">
        <title>Sequencing the genomes of 1000 actinobacteria strains.</title>
        <authorList>
            <person name="Klenk H.-P."/>
        </authorList>
    </citation>
    <scope>NUCLEOTIDE SEQUENCE [LARGE SCALE GENOMIC DNA]</scope>
    <source>
        <strain evidence="2 3">DSM 45928</strain>
    </source>
</reference>
<dbReference type="RefSeq" id="WP_142037227.1">
    <property type="nucleotide sequence ID" value="NZ_JBHTGS010000001.1"/>
</dbReference>
<feature type="region of interest" description="Disordered" evidence="1">
    <location>
        <begin position="126"/>
        <end position="173"/>
    </location>
</feature>
<feature type="compositionally biased region" description="Basic and acidic residues" evidence="1">
    <location>
        <begin position="154"/>
        <end position="165"/>
    </location>
</feature>
<evidence type="ECO:0000313" key="2">
    <source>
        <dbReference type="EMBL" id="TQL76195.1"/>
    </source>
</evidence>
<comment type="caution">
    <text evidence="2">The sequence shown here is derived from an EMBL/GenBank/DDBJ whole genome shotgun (WGS) entry which is preliminary data.</text>
</comment>
<accession>A0A543AUG5</accession>
<keyword evidence="3" id="KW-1185">Reference proteome</keyword>
<evidence type="ECO:0008006" key="4">
    <source>
        <dbReference type="Google" id="ProtNLM"/>
    </source>
</evidence>
<dbReference type="AlphaFoldDB" id="A0A543AUG5"/>
<name>A0A543AUG5_9ACTN</name>
<protein>
    <recommendedName>
        <fullName evidence="4">Excreted virulence factor EspC (Type VII ESX diderm)</fullName>
    </recommendedName>
</protein>
<dbReference type="InParanoid" id="A0A543AUG5"/>
<sequence>MPDKDEFLGNTTAIDTEGLWLCGHSFFPSMAVSHAQAAGGVGDAAGTGAEAFSRERSAPYPPYSASGSGPIYPAYVAVRDEFQNVLSQSVQNLYAVGDALERIAWAADAADGETATLMGKVEGYLESDADDTDSAVPIWREDDRPMPETPEESEERREEEREAAENRPPGPPY</sequence>
<evidence type="ECO:0000313" key="3">
    <source>
        <dbReference type="Proteomes" id="UP000317043"/>
    </source>
</evidence>